<organism evidence="9 10">
    <name type="scientific">Tractidigestivibacter scatoligenes</name>
    <name type="common">Olsenella scatoligenes</name>
    <dbReference type="NCBI Taxonomy" id="1299998"/>
    <lineage>
        <taxon>Bacteria</taxon>
        <taxon>Bacillati</taxon>
        <taxon>Actinomycetota</taxon>
        <taxon>Coriobacteriia</taxon>
        <taxon>Coriobacteriales</taxon>
        <taxon>Atopobiaceae</taxon>
        <taxon>Tractidigestivibacter</taxon>
    </lineage>
</organism>
<dbReference type="GO" id="GO:0008360">
    <property type="term" value="P:regulation of cell shape"/>
    <property type="evidence" value="ECO:0007669"/>
    <property type="project" value="UniProtKB-UniRule"/>
</dbReference>
<feature type="transmembrane region" description="Helical" evidence="7">
    <location>
        <begin position="24"/>
        <end position="45"/>
    </location>
</feature>
<sequence length="487" mass="51345">MEQPKRGGHFAQTPEKKRHSRGPVIALFVILAVLLATYFGGVAYFNFFFMPSTTVDGQDVSLMSVADVASALSSSKTAGWKASVSGDGISFDLTAAGVSLAYDGESAARAAIAQQHPWAWPVELAQQKAQGLSTGDVSTYTSLDANAVSTALANAVSAVTAGDDGSNNTGITYDAESKTYMASDTAQASRIDQASAAQFVEGKIRSLATSIELGDESLQGGESVDAAINTANAMLGATVTLTLGGTEVTTVDADLISQWIAIGDDLSVTLNQDAITTWAKGDLSEKTDSVGTARTYTRPDGVEESVVAGGVYGWSINGDETAQDIYNNITAGSPTTLEMPCYQTADTYNPGGQDWPTRFIDVDISDQHAIFFDSDGSVIWEADVVTGQPSLSHDTTQGTWTITNKESPSTLIGPNDESGNPAWVSHVDFWMGVVGNLMGFHNAPWRSAFGGDIYLTNGSHGCINLSYEKADELYSLCNVGDVVIIHE</sequence>
<keyword evidence="7" id="KW-0472">Membrane</keyword>
<evidence type="ECO:0000259" key="8">
    <source>
        <dbReference type="PROSITE" id="PS52029"/>
    </source>
</evidence>
<evidence type="ECO:0000256" key="2">
    <source>
        <dbReference type="ARBA" id="ARBA00022679"/>
    </source>
</evidence>
<evidence type="ECO:0000256" key="6">
    <source>
        <dbReference type="PROSITE-ProRule" id="PRU01373"/>
    </source>
</evidence>
<dbReference type="RefSeq" id="WP_059055554.1">
    <property type="nucleotide sequence ID" value="NZ_LOJF01000011.1"/>
</dbReference>
<keyword evidence="5 6" id="KW-0961">Cell wall biogenesis/degradation</keyword>
<dbReference type="InterPro" id="IPR038054">
    <property type="entry name" value="LD_TPept-like_central_sf"/>
</dbReference>
<evidence type="ECO:0000256" key="5">
    <source>
        <dbReference type="ARBA" id="ARBA00023316"/>
    </source>
</evidence>
<evidence type="ECO:0000313" key="10">
    <source>
        <dbReference type="Proteomes" id="UP000054078"/>
    </source>
</evidence>
<dbReference type="GO" id="GO:0071555">
    <property type="term" value="P:cell wall organization"/>
    <property type="evidence" value="ECO:0007669"/>
    <property type="project" value="UniProtKB-UniRule"/>
</dbReference>
<evidence type="ECO:0000256" key="1">
    <source>
        <dbReference type="ARBA" id="ARBA00004752"/>
    </source>
</evidence>
<dbReference type="Gene3D" id="2.40.440.10">
    <property type="entry name" value="L,D-transpeptidase catalytic domain-like"/>
    <property type="match status" value="1"/>
</dbReference>
<dbReference type="Gene3D" id="3.10.20.800">
    <property type="match status" value="1"/>
</dbReference>
<keyword evidence="10" id="KW-1185">Reference proteome</keyword>
<name>A0A100YUB7_TRASO</name>
<dbReference type="Pfam" id="PF03734">
    <property type="entry name" value="YkuD"/>
    <property type="match status" value="1"/>
</dbReference>
<protein>
    <recommendedName>
        <fullName evidence="8">L,D-TPase catalytic domain-containing protein</fullName>
    </recommendedName>
</protein>
<feature type="active site" description="Proton donor/acceptor" evidence="6">
    <location>
        <position position="441"/>
    </location>
</feature>
<dbReference type="GO" id="GO:0016740">
    <property type="term" value="F:transferase activity"/>
    <property type="evidence" value="ECO:0007669"/>
    <property type="project" value="UniProtKB-KW"/>
</dbReference>
<evidence type="ECO:0000256" key="7">
    <source>
        <dbReference type="SAM" id="Phobius"/>
    </source>
</evidence>
<dbReference type="InterPro" id="IPR005490">
    <property type="entry name" value="LD_TPept_cat_dom"/>
</dbReference>
<reference evidence="9 10" key="1">
    <citation type="submission" date="2015-12" db="EMBL/GenBank/DDBJ databases">
        <title>Draft Genome Sequence of Olsenella scatoligenes SK9K4T; a Producer of 3-Methylindole- (skatole) and 4-Methylphenol- (p-cresol) Isolated from Pig Feces.</title>
        <authorList>
            <person name="Li X."/>
            <person name="Borg B."/>
            <person name="Canibe N."/>
        </authorList>
    </citation>
    <scope>NUCLEOTIDE SEQUENCE [LARGE SCALE GENOMIC DNA]</scope>
    <source>
        <strain evidence="9 10">SK9K4</strain>
    </source>
</reference>
<feature type="active site" description="Nucleophile" evidence="6">
    <location>
        <position position="462"/>
    </location>
</feature>
<dbReference type="SUPFAM" id="SSF141523">
    <property type="entry name" value="L,D-transpeptidase catalytic domain-like"/>
    <property type="match status" value="1"/>
</dbReference>
<dbReference type="Proteomes" id="UP000054078">
    <property type="component" value="Unassembled WGS sequence"/>
</dbReference>
<dbReference type="InterPro" id="IPR050979">
    <property type="entry name" value="LD-transpeptidase"/>
</dbReference>
<dbReference type="OrthoDB" id="3176960at2"/>
<keyword evidence="2" id="KW-0808">Transferase</keyword>
<keyword evidence="7" id="KW-1133">Transmembrane helix</keyword>
<evidence type="ECO:0000313" key="9">
    <source>
        <dbReference type="EMBL" id="KUH57841.1"/>
    </source>
</evidence>
<evidence type="ECO:0000256" key="3">
    <source>
        <dbReference type="ARBA" id="ARBA00022960"/>
    </source>
</evidence>
<comment type="pathway">
    <text evidence="1 6">Cell wall biogenesis; peptidoglycan biosynthesis.</text>
</comment>
<accession>A0A100YUB7</accession>
<gene>
    <name evidence="9" type="ORF">AUL39_09125</name>
</gene>
<dbReference type="SUPFAM" id="SSF143985">
    <property type="entry name" value="L,D-transpeptidase pre-catalytic domain-like"/>
    <property type="match status" value="1"/>
</dbReference>
<keyword evidence="4 6" id="KW-0573">Peptidoglycan synthesis</keyword>
<evidence type="ECO:0000256" key="4">
    <source>
        <dbReference type="ARBA" id="ARBA00022984"/>
    </source>
</evidence>
<dbReference type="AlphaFoldDB" id="A0A100YUB7"/>
<dbReference type="STRING" id="1299998.AUL39_09125"/>
<dbReference type="UniPathway" id="UPA00219"/>
<dbReference type="GO" id="GO:0018104">
    <property type="term" value="P:peptidoglycan-protein cross-linking"/>
    <property type="evidence" value="ECO:0007669"/>
    <property type="project" value="TreeGrafter"/>
</dbReference>
<keyword evidence="7" id="KW-0812">Transmembrane</keyword>
<keyword evidence="3 6" id="KW-0133">Cell shape</keyword>
<dbReference type="PANTHER" id="PTHR30582:SF33">
    <property type="entry name" value="EXPORTED PROTEIN"/>
    <property type="match status" value="1"/>
</dbReference>
<proteinExistence type="predicted"/>
<dbReference type="GO" id="GO:0005576">
    <property type="term" value="C:extracellular region"/>
    <property type="evidence" value="ECO:0007669"/>
    <property type="project" value="TreeGrafter"/>
</dbReference>
<dbReference type="PANTHER" id="PTHR30582">
    <property type="entry name" value="L,D-TRANSPEPTIDASE"/>
    <property type="match status" value="1"/>
</dbReference>
<dbReference type="GO" id="GO:0071972">
    <property type="term" value="F:peptidoglycan L,D-transpeptidase activity"/>
    <property type="evidence" value="ECO:0007669"/>
    <property type="project" value="TreeGrafter"/>
</dbReference>
<dbReference type="PROSITE" id="PS52029">
    <property type="entry name" value="LD_TPASE"/>
    <property type="match status" value="1"/>
</dbReference>
<dbReference type="EMBL" id="LOJF01000011">
    <property type="protein sequence ID" value="KUH57841.1"/>
    <property type="molecule type" value="Genomic_DNA"/>
</dbReference>
<dbReference type="CDD" id="cd16913">
    <property type="entry name" value="YkuD_like"/>
    <property type="match status" value="1"/>
</dbReference>
<comment type="caution">
    <text evidence="9">The sequence shown here is derived from an EMBL/GenBank/DDBJ whole genome shotgun (WGS) entry which is preliminary data.</text>
</comment>
<feature type="domain" description="L,D-TPase catalytic" evidence="8">
    <location>
        <begin position="358"/>
        <end position="486"/>
    </location>
</feature>
<dbReference type="InterPro" id="IPR038063">
    <property type="entry name" value="Transpep_catalytic_dom"/>
</dbReference>